<evidence type="ECO:0000256" key="3">
    <source>
        <dbReference type="ARBA" id="ARBA00022679"/>
    </source>
</evidence>
<dbReference type="PANTHER" id="PTHR42790">
    <property type="entry name" value="AMINOTRANSFERASE"/>
    <property type="match status" value="1"/>
</dbReference>
<dbReference type="SUPFAM" id="SSF53383">
    <property type="entry name" value="PLP-dependent transferases"/>
    <property type="match status" value="1"/>
</dbReference>
<proteinExistence type="predicted"/>
<dbReference type="GO" id="GO:0008483">
    <property type="term" value="F:transaminase activity"/>
    <property type="evidence" value="ECO:0007669"/>
    <property type="project" value="UniProtKB-KW"/>
</dbReference>
<dbReference type="InterPro" id="IPR015421">
    <property type="entry name" value="PyrdxlP-dep_Trfase_major"/>
</dbReference>
<dbReference type="Gene3D" id="3.90.1150.10">
    <property type="entry name" value="Aspartate Aminotransferase, domain 1"/>
    <property type="match status" value="1"/>
</dbReference>
<keyword evidence="3" id="KW-0808">Transferase</keyword>
<dbReference type="InterPro" id="IPR015424">
    <property type="entry name" value="PyrdxlP-dep_Trfase"/>
</dbReference>
<dbReference type="Proteomes" id="UP001143362">
    <property type="component" value="Unassembled WGS sequence"/>
</dbReference>
<dbReference type="Pfam" id="PF00155">
    <property type="entry name" value="Aminotran_1_2"/>
    <property type="match status" value="1"/>
</dbReference>
<gene>
    <name evidence="6" type="ORF">EYC98_17375</name>
</gene>
<keyword evidence="2 6" id="KW-0032">Aminotransferase</keyword>
<keyword evidence="4" id="KW-0663">Pyridoxal phosphate</keyword>
<dbReference type="InterPro" id="IPR015422">
    <property type="entry name" value="PyrdxlP-dep_Trfase_small"/>
</dbReference>
<dbReference type="PANTHER" id="PTHR42790:SF19">
    <property type="entry name" value="KYNURENINE_ALPHA-AMINOADIPATE AMINOTRANSFERASE, MITOCHONDRIAL"/>
    <property type="match status" value="1"/>
</dbReference>
<reference evidence="6" key="1">
    <citation type="submission" date="2019-02" db="EMBL/GenBank/DDBJ databases">
        <authorList>
            <person name="Li S.-H."/>
        </authorList>
    </citation>
    <scope>NUCLEOTIDE SEQUENCE</scope>
    <source>
        <strain evidence="6">IMCC14734</strain>
    </source>
</reference>
<accession>A0ABT3TK60</accession>
<dbReference type="InterPro" id="IPR050859">
    <property type="entry name" value="Class-I_PLP-dep_aminotransf"/>
</dbReference>
<organism evidence="6 7">
    <name type="scientific">Candidatus Litorirhabdus singularis</name>
    <dbReference type="NCBI Taxonomy" id="2518993"/>
    <lineage>
        <taxon>Bacteria</taxon>
        <taxon>Pseudomonadati</taxon>
        <taxon>Pseudomonadota</taxon>
        <taxon>Gammaproteobacteria</taxon>
        <taxon>Cellvibrionales</taxon>
        <taxon>Halieaceae</taxon>
        <taxon>Candidatus Litorirhabdus</taxon>
    </lineage>
</organism>
<evidence type="ECO:0000256" key="1">
    <source>
        <dbReference type="ARBA" id="ARBA00001933"/>
    </source>
</evidence>
<dbReference type="CDD" id="cd00609">
    <property type="entry name" value="AAT_like"/>
    <property type="match status" value="1"/>
</dbReference>
<feature type="domain" description="Aminotransferase class I/classII large" evidence="5">
    <location>
        <begin position="43"/>
        <end position="372"/>
    </location>
</feature>
<keyword evidence="7" id="KW-1185">Reference proteome</keyword>
<name>A0ABT3TK60_9GAMM</name>
<evidence type="ECO:0000259" key="5">
    <source>
        <dbReference type="Pfam" id="PF00155"/>
    </source>
</evidence>
<dbReference type="InterPro" id="IPR004839">
    <property type="entry name" value="Aminotransferase_I/II_large"/>
</dbReference>
<sequence>MPIADRLQRMRPSYIRDILRAASADNVLSLAGGLPALELFPMRQIEAAMQTVGKQAQLFQYGETRGYPPLLDYLRDLLAIPADHDLLISNGSQQGLDLIARAFLNPGDVVVVEAPCYLGALQVFELADAAVRLVAQTPQGPDLQQLESLFAAGDVRLFYAVPDFHNPTGICWSLATRERVAALCEQFGVLLVEDAPYRNLRFAGEELPLVAAALPSQALVLRSSSKISTPGMRLGMVSGPRQFIDALVLVKQAADLHTNVPLQAALLEVISQASFPRHLARLRVCYRRRYRALLGALQAQGWQPAAVCGGMFVWLELEDIDARALAAEALRCGVAVVPGEAFYPADVAVRPALRLNFTHCNEQAIEEAVARLAVAIETLQRQDAG</sequence>
<dbReference type="Gene3D" id="3.40.640.10">
    <property type="entry name" value="Type I PLP-dependent aspartate aminotransferase-like (Major domain)"/>
    <property type="match status" value="1"/>
</dbReference>
<evidence type="ECO:0000256" key="2">
    <source>
        <dbReference type="ARBA" id="ARBA00022576"/>
    </source>
</evidence>
<evidence type="ECO:0000256" key="4">
    <source>
        <dbReference type="ARBA" id="ARBA00022898"/>
    </source>
</evidence>
<comment type="cofactor">
    <cofactor evidence="1">
        <name>pyridoxal 5'-phosphate</name>
        <dbReference type="ChEBI" id="CHEBI:597326"/>
    </cofactor>
</comment>
<evidence type="ECO:0000313" key="7">
    <source>
        <dbReference type="Proteomes" id="UP001143362"/>
    </source>
</evidence>
<protein>
    <submittedName>
        <fullName evidence="6">PLP-dependent aminotransferase family protein</fullName>
    </submittedName>
</protein>
<dbReference type="EMBL" id="SHNN01000004">
    <property type="protein sequence ID" value="MCX2982635.1"/>
    <property type="molecule type" value="Genomic_DNA"/>
</dbReference>
<comment type="caution">
    <text evidence="6">The sequence shown here is derived from an EMBL/GenBank/DDBJ whole genome shotgun (WGS) entry which is preliminary data.</text>
</comment>
<evidence type="ECO:0000313" key="6">
    <source>
        <dbReference type="EMBL" id="MCX2982635.1"/>
    </source>
</evidence>